<dbReference type="Proteomes" id="UP000717328">
    <property type="component" value="Unassembled WGS sequence"/>
</dbReference>
<evidence type="ECO:0000313" key="7">
    <source>
        <dbReference type="EMBL" id="KAG5638513.1"/>
    </source>
</evidence>
<reference evidence="7" key="2">
    <citation type="submission" date="2021-10" db="EMBL/GenBank/DDBJ databases">
        <title>Phylogenomics reveals ancestral predisposition of the termite-cultivated fungus Termitomyces towards a domesticated lifestyle.</title>
        <authorList>
            <person name="Auxier B."/>
            <person name="Grum-Grzhimaylo A."/>
            <person name="Cardenas M.E."/>
            <person name="Lodge J.D."/>
            <person name="Laessoe T."/>
            <person name="Pedersen O."/>
            <person name="Smith M.E."/>
            <person name="Kuyper T.W."/>
            <person name="Franco-Molano E.A."/>
            <person name="Baroni T.J."/>
            <person name="Aanen D.K."/>
        </authorList>
    </citation>
    <scope>NUCLEOTIDE SEQUENCE</scope>
    <source>
        <strain evidence="7">D49</strain>
    </source>
</reference>
<evidence type="ECO:0000259" key="6">
    <source>
        <dbReference type="PROSITE" id="PS50102"/>
    </source>
</evidence>
<dbReference type="InterPro" id="IPR012677">
    <property type="entry name" value="Nucleotide-bd_a/b_plait_sf"/>
</dbReference>
<evidence type="ECO:0000256" key="2">
    <source>
        <dbReference type="ARBA" id="ARBA00022884"/>
    </source>
</evidence>
<feature type="region of interest" description="Disordered" evidence="5">
    <location>
        <begin position="264"/>
        <end position="291"/>
    </location>
</feature>
<feature type="domain" description="RRM" evidence="6">
    <location>
        <begin position="116"/>
        <end position="188"/>
    </location>
</feature>
<feature type="compositionally biased region" description="Polar residues" evidence="5">
    <location>
        <begin position="272"/>
        <end position="281"/>
    </location>
</feature>
<feature type="compositionally biased region" description="Basic and acidic residues" evidence="5">
    <location>
        <begin position="282"/>
        <end position="291"/>
    </location>
</feature>
<sequence length="674" mass="77068">MATAEKAFAILCHQKIPQVTPVATLELSTTPNGSPPSTETLGHPRNVKFLPASSTDKDLYELMRPFGPLISARVDKKLGGFIRFWMSETDANAAETAVKTALARSSKVTLQAFDPLKLFCRNISPEVDAKMLKNHFKEFPSVTSARVVSKGGYGFISFSKAEEALDAIGRHDGSRLGGKALIVRYRDFSQSEAAKTPPAPTAKPAATTTSDKTDSATPKPSNSTPCDATPKSNSSHDKDQSDAAQTYLVEVLLADIVTLKAQIAQDKDKHQSQMVSMTARLTDSERAREDSERLREEAEMLREQAEMLREESEGLREESERLREKSEMLREETEKRARLAEQALQDRALRSDVETEGWMSRFGGLQLKYDELKVQHELEIAALSAKSAAGLQEKENMEGLLTRITAERDEWQRKFTIADSRRKILELEADRPQWEEAKKQREKKLQEEAAEAERVRKQADMEESERKIRELIEEEKRRKQEQKLRKEQEKLRQEKEEAARQAREAEAEVQRKRALAKEHARQLAWTNATTVEHQRCSKRDSYYEKTWNNHTALSRFLVVIEEFEKAKFSDSQPLTVGSIPWPMLDKSVLSSNTMDVEVTWVSVEMFFTFVKSRRDYGKTEYNKLVERVHRMFHPDKWRSRRLLDSVQDPTTRKFIEESGNKVAQAVTPIWTQTK</sequence>
<accession>A0A9P7FUS7</accession>
<organism evidence="7 8">
    <name type="scientific">Sphagnurus paluster</name>
    <dbReference type="NCBI Taxonomy" id="117069"/>
    <lineage>
        <taxon>Eukaryota</taxon>
        <taxon>Fungi</taxon>
        <taxon>Dikarya</taxon>
        <taxon>Basidiomycota</taxon>
        <taxon>Agaricomycotina</taxon>
        <taxon>Agaricomycetes</taxon>
        <taxon>Agaricomycetidae</taxon>
        <taxon>Agaricales</taxon>
        <taxon>Tricholomatineae</taxon>
        <taxon>Lyophyllaceae</taxon>
        <taxon>Sphagnurus</taxon>
    </lineage>
</organism>
<reference evidence="7" key="1">
    <citation type="submission" date="2021-02" db="EMBL/GenBank/DDBJ databases">
        <authorList>
            <person name="Nieuwenhuis M."/>
            <person name="Van De Peppel L.J.J."/>
        </authorList>
    </citation>
    <scope>NUCLEOTIDE SEQUENCE</scope>
    <source>
        <strain evidence="7">D49</strain>
    </source>
</reference>
<dbReference type="InterPro" id="IPR035979">
    <property type="entry name" value="RBD_domain_sf"/>
</dbReference>
<dbReference type="GO" id="GO:0003723">
    <property type="term" value="F:RNA binding"/>
    <property type="evidence" value="ECO:0007669"/>
    <property type="project" value="UniProtKB-UniRule"/>
</dbReference>
<feature type="coiled-coil region" evidence="4">
    <location>
        <begin position="394"/>
        <end position="522"/>
    </location>
</feature>
<keyword evidence="2 3" id="KW-0694">RNA-binding</keyword>
<evidence type="ECO:0000313" key="8">
    <source>
        <dbReference type="Proteomes" id="UP000717328"/>
    </source>
</evidence>
<evidence type="ECO:0000256" key="1">
    <source>
        <dbReference type="ARBA" id="ARBA00022737"/>
    </source>
</evidence>
<keyword evidence="8" id="KW-1185">Reference proteome</keyword>
<dbReference type="Gene3D" id="3.30.70.330">
    <property type="match status" value="2"/>
</dbReference>
<feature type="compositionally biased region" description="Polar residues" evidence="5">
    <location>
        <begin position="220"/>
        <end position="233"/>
    </location>
</feature>
<name>A0A9P7FUS7_9AGAR</name>
<evidence type="ECO:0000256" key="4">
    <source>
        <dbReference type="SAM" id="Coils"/>
    </source>
</evidence>
<dbReference type="AlphaFoldDB" id="A0A9P7FUS7"/>
<dbReference type="OrthoDB" id="3265210at2759"/>
<dbReference type="PROSITE" id="PS50102">
    <property type="entry name" value="RRM"/>
    <property type="match status" value="1"/>
</dbReference>
<evidence type="ECO:0000256" key="5">
    <source>
        <dbReference type="SAM" id="MobiDB-lite"/>
    </source>
</evidence>
<comment type="caution">
    <text evidence="7">The sequence shown here is derived from an EMBL/GenBank/DDBJ whole genome shotgun (WGS) entry which is preliminary data.</text>
</comment>
<proteinExistence type="predicted"/>
<feature type="region of interest" description="Disordered" evidence="5">
    <location>
        <begin position="190"/>
        <end position="242"/>
    </location>
</feature>
<dbReference type="PANTHER" id="PTHR24012">
    <property type="entry name" value="RNA BINDING PROTEIN"/>
    <property type="match status" value="1"/>
</dbReference>
<dbReference type="InterPro" id="IPR000504">
    <property type="entry name" value="RRM_dom"/>
</dbReference>
<dbReference type="SUPFAM" id="SSF54928">
    <property type="entry name" value="RNA-binding domain, RBD"/>
    <property type="match status" value="2"/>
</dbReference>
<protein>
    <recommendedName>
        <fullName evidence="6">RRM domain-containing protein</fullName>
    </recommendedName>
</protein>
<feature type="compositionally biased region" description="Low complexity" evidence="5">
    <location>
        <begin position="202"/>
        <end position="219"/>
    </location>
</feature>
<evidence type="ECO:0000256" key="3">
    <source>
        <dbReference type="PROSITE-ProRule" id="PRU00176"/>
    </source>
</evidence>
<keyword evidence="4" id="KW-0175">Coiled coil</keyword>
<feature type="region of interest" description="Disordered" evidence="5">
    <location>
        <begin position="307"/>
        <end position="329"/>
    </location>
</feature>
<keyword evidence="1" id="KW-0677">Repeat</keyword>
<dbReference type="Pfam" id="PF00076">
    <property type="entry name" value="RRM_1"/>
    <property type="match status" value="1"/>
</dbReference>
<dbReference type="SMART" id="SM00360">
    <property type="entry name" value="RRM"/>
    <property type="match status" value="2"/>
</dbReference>
<dbReference type="EMBL" id="JABCKI010005758">
    <property type="protein sequence ID" value="KAG5638513.1"/>
    <property type="molecule type" value="Genomic_DNA"/>
</dbReference>
<gene>
    <name evidence="7" type="ORF">H0H81_012150</name>
</gene>